<dbReference type="InterPro" id="IPR000960">
    <property type="entry name" value="Flavin_mOase"/>
</dbReference>
<dbReference type="SUPFAM" id="SSF51905">
    <property type="entry name" value="FAD/NAD(P)-binding domain"/>
    <property type="match status" value="2"/>
</dbReference>
<dbReference type="InterPro" id="IPR020946">
    <property type="entry name" value="Flavin_mOase-like"/>
</dbReference>
<dbReference type="GO" id="GO:0050661">
    <property type="term" value="F:NADP binding"/>
    <property type="evidence" value="ECO:0007669"/>
    <property type="project" value="InterPro"/>
</dbReference>
<comment type="similarity">
    <text evidence="1">Belongs to the FMO family.</text>
</comment>
<dbReference type="PIRSF" id="PIRSF000332">
    <property type="entry name" value="FMO"/>
    <property type="match status" value="1"/>
</dbReference>
<evidence type="ECO:0000256" key="1">
    <source>
        <dbReference type="ARBA" id="ARBA00009183"/>
    </source>
</evidence>
<keyword evidence="4" id="KW-0521">NADP</keyword>
<name>A0A1E4TXB7_PACTA</name>
<dbReference type="InterPro" id="IPR036188">
    <property type="entry name" value="FAD/NAD-bd_sf"/>
</dbReference>
<evidence type="ECO:0000256" key="4">
    <source>
        <dbReference type="ARBA" id="ARBA00022857"/>
    </source>
</evidence>
<evidence type="ECO:0000313" key="7">
    <source>
        <dbReference type="Proteomes" id="UP000094236"/>
    </source>
</evidence>
<sequence>AIIGGGASGAVTLDILIKENSFEKIDLFERRSSPGGIWLLDEEADDLKIPPGATAAELDPAINIPVEVLKIKQGLGESIKLPRSFVRRQQRFTQTPAYAGIRTNIPEKFMTYSDKPNWKYLDKPDVDTLTTRDAVVNYIEDYIGPNKDHVTYNTTVEKINKIGDSYELYLRQETNTVNEDGEKFDVWWKENYDAIVIATGHYHIPKIPDIPGLKEVFNNYPEKIEHAKSYRNNEKYKSKTVIVVGSRASGADISNQIALVAKNVYNSRRTEYRFSPRQLSVAENAVTAPVISRYELTNDGFKVHFENGLVIVNPDYVIYGTGYSFSYPFVRDLYPNFTNGHVVNSFQHTFFKDDPLISTVGIPTDGLSFRIFEYQAVLVSRFYAGKIKLPSKEEQQKWLDQLYKKYGETRAFYTIGIEKAISYREDLTELGGGVAPLNGNGRPFPILTLAELEE</sequence>
<dbReference type="Proteomes" id="UP000094236">
    <property type="component" value="Unassembled WGS sequence"/>
</dbReference>
<dbReference type="InterPro" id="IPR050346">
    <property type="entry name" value="FMO-like"/>
</dbReference>
<evidence type="ECO:0000256" key="2">
    <source>
        <dbReference type="ARBA" id="ARBA00022630"/>
    </source>
</evidence>
<evidence type="ECO:0000256" key="3">
    <source>
        <dbReference type="ARBA" id="ARBA00022827"/>
    </source>
</evidence>
<evidence type="ECO:0008006" key="8">
    <source>
        <dbReference type="Google" id="ProtNLM"/>
    </source>
</evidence>
<protein>
    <recommendedName>
        <fullName evidence="8">FAD/NAD(P)-binding domain-containing protein</fullName>
    </recommendedName>
</protein>
<keyword evidence="3" id="KW-0274">FAD</keyword>
<keyword evidence="2" id="KW-0285">Flavoprotein</keyword>
<accession>A0A1E4TXB7</accession>
<evidence type="ECO:0000256" key="5">
    <source>
        <dbReference type="ARBA" id="ARBA00023002"/>
    </source>
</evidence>
<evidence type="ECO:0000313" key="6">
    <source>
        <dbReference type="EMBL" id="ODV96402.1"/>
    </source>
</evidence>
<dbReference type="OrthoDB" id="66881at2759"/>
<dbReference type="AlphaFoldDB" id="A0A1E4TXB7"/>
<keyword evidence="7" id="KW-1185">Reference proteome</keyword>
<proteinExistence type="inferred from homology"/>
<feature type="non-terminal residue" evidence="6">
    <location>
        <position position="454"/>
    </location>
</feature>
<keyword evidence="5" id="KW-0560">Oxidoreductase</keyword>
<dbReference type="Gene3D" id="3.50.50.60">
    <property type="entry name" value="FAD/NAD(P)-binding domain"/>
    <property type="match status" value="2"/>
</dbReference>
<dbReference type="GO" id="GO:0050660">
    <property type="term" value="F:flavin adenine dinucleotide binding"/>
    <property type="evidence" value="ECO:0007669"/>
    <property type="project" value="InterPro"/>
</dbReference>
<reference evidence="7" key="1">
    <citation type="submission" date="2016-05" db="EMBL/GenBank/DDBJ databases">
        <title>Comparative genomics of biotechnologically important yeasts.</title>
        <authorList>
            <consortium name="DOE Joint Genome Institute"/>
            <person name="Riley R."/>
            <person name="Haridas S."/>
            <person name="Wolfe K.H."/>
            <person name="Lopes M.R."/>
            <person name="Hittinger C.T."/>
            <person name="Goker M."/>
            <person name="Salamov A."/>
            <person name="Wisecaver J."/>
            <person name="Long T.M."/>
            <person name="Aerts A.L."/>
            <person name="Barry K."/>
            <person name="Choi C."/>
            <person name="Clum A."/>
            <person name="Coughlan A.Y."/>
            <person name="Deshpande S."/>
            <person name="Douglass A.P."/>
            <person name="Hanson S.J."/>
            <person name="Klenk H.-P."/>
            <person name="Labutti K."/>
            <person name="Lapidus A."/>
            <person name="Lindquist E."/>
            <person name="Lipzen A."/>
            <person name="Meier-Kolthoff J.P."/>
            <person name="Ohm R.A."/>
            <person name="Otillar R.P."/>
            <person name="Pangilinan J."/>
            <person name="Peng Y."/>
            <person name="Rokas A."/>
            <person name="Rosa C.A."/>
            <person name="Scheuner C."/>
            <person name="Sibirny A.A."/>
            <person name="Slot J.C."/>
            <person name="Stielow J.B."/>
            <person name="Sun H."/>
            <person name="Kurtzman C.P."/>
            <person name="Blackwell M."/>
            <person name="Grigoriev I.V."/>
            <person name="Jeffries T.W."/>
        </authorList>
    </citation>
    <scope>NUCLEOTIDE SEQUENCE [LARGE SCALE GENOMIC DNA]</scope>
    <source>
        <strain evidence="7">NRRL Y-2460</strain>
    </source>
</reference>
<dbReference type="Pfam" id="PF00743">
    <property type="entry name" value="FMO-like"/>
    <property type="match status" value="2"/>
</dbReference>
<feature type="non-terminal residue" evidence="6">
    <location>
        <position position="1"/>
    </location>
</feature>
<dbReference type="GO" id="GO:0004499">
    <property type="term" value="F:N,N-dimethylaniline monooxygenase activity"/>
    <property type="evidence" value="ECO:0007669"/>
    <property type="project" value="InterPro"/>
</dbReference>
<organism evidence="6 7">
    <name type="scientific">Pachysolen tannophilus NRRL Y-2460</name>
    <dbReference type="NCBI Taxonomy" id="669874"/>
    <lineage>
        <taxon>Eukaryota</taxon>
        <taxon>Fungi</taxon>
        <taxon>Dikarya</taxon>
        <taxon>Ascomycota</taxon>
        <taxon>Saccharomycotina</taxon>
        <taxon>Pichiomycetes</taxon>
        <taxon>Pachysolenaceae</taxon>
        <taxon>Pachysolen</taxon>
    </lineage>
</organism>
<dbReference type="STRING" id="669874.A0A1E4TXB7"/>
<dbReference type="EMBL" id="KV454013">
    <property type="protein sequence ID" value="ODV96402.1"/>
    <property type="molecule type" value="Genomic_DNA"/>
</dbReference>
<gene>
    <name evidence="6" type="ORF">PACTADRAFT_25347</name>
</gene>
<dbReference type="PANTHER" id="PTHR23023">
    <property type="entry name" value="DIMETHYLANILINE MONOOXYGENASE"/>
    <property type="match status" value="1"/>
</dbReference>